<keyword evidence="6 8" id="KW-0694">RNA-binding</keyword>
<dbReference type="Pfam" id="PF02926">
    <property type="entry name" value="THUMP"/>
    <property type="match status" value="1"/>
</dbReference>
<keyword evidence="2 7" id="KW-0698">rRNA processing</keyword>
<comment type="catalytic activity">
    <reaction evidence="7">
        <text>guanosine(2069) in 23S rRNA + S-adenosyl-L-methionine = N(2)-methylguanosine(2069) in 23S rRNA + S-adenosyl-L-homocysteine + H(+)</text>
        <dbReference type="Rhea" id="RHEA:43772"/>
        <dbReference type="Rhea" id="RHEA-COMP:10688"/>
        <dbReference type="Rhea" id="RHEA-COMP:10689"/>
        <dbReference type="ChEBI" id="CHEBI:15378"/>
        <dbReference type="ChEBI" id="CHEBI:57856"/>
        <dbReference type="ChEBI" id="CHEBI:59789"/>
        <dbReference type="ChEBI" id="CHEBI:74269"/>
        <dbReference type="ChEBI" id="CHEBI:74481"/>
        <dbReference type="EC" id="2.1.1.264"/>
    </reaction>
</comment>
<evidence type="ECO:0000256" key="8">
    <source>
        <dbReference type="PROSITE-ProRule" id="PRU00529"/>
    </source>
</evidence>
<comment type="caution">
    <text evidence="10">The sequence shown here is derived from an EMBL/GenBank/DDBJ whole genome shotgun (WGS) entry which is preliminary data.</text>
</comment>
<evidence type="ECO:0000256" key="5">
    <source>
        <dbReference type="ARBA" id="ARBA00022691"/>
    </source>
</evidence>
<dbReference type="Pfam" id="PF01170">
    <property type="entry name" value="UPF0020"/>
    <property type="match status" value="1"/>
</dbReference>
<dbReference type="PROSITE" id="PS51165">
    <property type="entry name" value="THUMP"/>
    <property type="match status" value="1"/>
</dbReference>
<evidence type="ECO:0000259" key="9">
    <source>
        <dbReference type="PROSITE" id="PS51165"/>
    </source>
</evidence>
<dbReference type="GO" id="GO:0052915">
    <property type="term" value="F:23S rRNA (guanine(2445)-N(2))-methyltransferase activity"/>
    <property type="evidence" value="ECO:0007669"/>
    <property type="project" value="UniProtKB-UniRule"/>
</dbReference>
<evidence type="ECO:0000313" key="11">
    <source>
        <dbReference type="Proteomes" id="UP000305760"/>
    </source>
</evidence>
<comment type="similarity">
    <text evidence="7">Belongs to the methyltransferase superfamily. RlmKL family.</text>
</comment>
<dbReference type="PANTHER" id="PTHR47313">
    <property type="entry name" value="RIBOSOMAL RNA LARGE SUBUNIT METHYLTRANSFERASE K/L"/>
    <property type="match status" value="1"/>
</dbReference>
<evidence type="ECO:0000256" key="4">
    <source>
        <dbReference type="ARBA" id="ARBA00022679"/>
    </source>
</evidence>
<protein>
    <recommendedName>
        <fullName evidence="7">Ribosomal RNA large subunit methyltransferase K/L</fullName>
    </recommendedName>
    <domain>
        <recommendedName>
            <fullName evidence="7">23S rRNA m2G2445 methyltransferase</fullName>
            <ecNumber evidence="7">2.1.1.173</ecNumber>
        </recommendedName>
        <alternativeName>
            <fullName evidence="7">rRNA (guanine-N(2)-)-methyltransferase RlmL</fullName>
        </alternativeName>
    </domain>
    <domain>
        <recommendedName>
            <fullName evidence="7">23S rRNA m7G2069 methyltransferase</fullName>
            <ecNumber evidence="7">2.1.1.264</ecNumber>
        </recommendedName>
        <alternativeName>
            <fullName evidence="7">rRNA (guanine-N(7)-)-methyltransferase RlmK</fullName>
        </alternativeName>
    </domain>
</protein>
<keyword evidence="3 7" id="KW-0489">Methyltransferase</keyword>
<evidence type="ECO:0000256" key="3">
    <source>
        <dbReference type="ARBA" id="ARBA00022603"/>
    </source>
</evidence>
<evidence type="ECO:0000256" key="2">
    <source>
        <dbReference type="ARBA" id="ARBA00022552"/>
    </source>
</evidence>
<keyword evidence="11" id="KW-1185">Reference proteome</keyword>
<evidence type="ECO:0000256" key="7">
    <source>
        <dbReference type="HAMAP-Rule" id="MF_01858"/>
    </source>
</evidence>
<dbReference type="GO" id="GO:0070043">
    <property type="term" value="F:rRNA (guanine-N7-)-methyltransferase activity"/>
    <property type="evidence" value="ECO:0007669"/>
    <property type="project" value="UniProtKB-UniRule"/>
</dbReference>
<dbReference type="Proteomes" id="UP000305760">
    <property type="component" value="Unassembled WGS sequence"/>
</dbReference>
<dbReference type="NCBIfam" id="NF008748">
    <property type="entry name" value="PRK11783.1"/>
    <property type="match status" value="1"/>
</dbReference>
<dbReference type="AlphaFoldDB" id="A0A5C4RUN2"/>
<dbReference type="InterPro" id="IPR000241">
    <property type="entry name" value="RlmKL-like_Mtase"/>
</dbReference>
<keyword evidence="4 7" id="KW-0808">Transferase</keyword>
<dbReference type="InterPro" id="IPR019614">
    <property type="entry name" value="SAM-dep_methyl-trfase"/>
</dbReference>
<dbReference type="RefSeq" id="WP_139446149.1">
    <property type="nucleotide sequence ID" value="NZ_SMDR01000001.1"/>
</dbReference>
<gene>
    <name evidence="7 10" type="primary">rlmL</name>
    <name evidence="10" type="ORF">E1B00_04560</name>
</gene>
<reference evidence="10 11" key="1">
    <citation type="submission" date="2019-03" db="EMBL/GenBank/DDBJ databases">
        <title>Arenimonas daejeonensis sp. nov., isolated from compost.</title>
        <authorList>
            <person name="Jeon C.O."/>
        </authorList>
    </citation>
    <scope>NUCLEOTIDE SEQUENCE [LARGE SCALE GENOMIC DNA]</scope>
    <source>
        <strain evidence="10 11">R29</strain>
    </source>
</reference>
<dbReference type="InterPro" id="IPR054170">
    <property type="entry name" value="RlmL_1st"/>
</dbReference>
<dbReference type="EC" id="2.1.1.264" evidence="7"/>
<keyword evidence="5 7" id="KW-0949">S-adenosyl-L-methionine</keyword>
<dbReference type="PIRSF" id="PIRSF037618">
    <property type="entry name" value="RNA_Mtase_bacteria_prd"/>
    <property type="match status" value="1"/>
</dbReference>
<accession>A0A5C4RUN2</accession>
<dbReference type="Gene3D" id="3.30.2130.30">
    <property type="match status" value="1"/>
</dbReference>
<comment type="subcellular location">
    <subcellularLocation>
        <location evidence="7">Cytoplasm</location>
    </subcellularLocation>
</comment>
<proteinExistence type="inferred from homology"/>
<dbReference type="SUPFAM" id="SSF53335">
    <property type="entry name" value="S-adenosyl-L-methionine-dependent methyltransferases"/>
    <property type="match status" value="2"/>
</dbReference>
<evidence type="ECO:0000256" key="6">
    <source>
        <dbReference type="ARBA" id="ARBA00022884"/>
    </source>
</evidence>
<sequence length="713" mass="77864">MTASFFVACAKGLEYLLADELLALGAARATAALAGANAVGEPEAAYRAVMFSRLASRVLWPLAEFDCANEYDLYQGVHAIDWGAHLDPEGTLAVDAHVSGPALTHERYAAQRVKDAIVDRLRAAHGVRPSVDTEHPDLRLSLVVRKGKAIVSVDVGGGPLHRRGWRQSQGEAPLKENLAAAMLLRGGWPKLYAEGGALLDPMCGSGTLLIEGALMAADAAPGLQRLQGALPTRWRGFDESLWNQVELEARQRAEAGRAALTPVFFGADLDPAALHAAQANADRAGVGELIRFDRAPASALKAPGPARGLVACNPPYDARLAADPALYRELGDALRRAVPEWRAVLLCGSDELGQATGLRAAKRYAFFNGAIECSLLLCDPVQPPAREPREAKPLSDGAQMVANRLRKNLKRFKSWREREGISCYRVYDADLPEYSAAIDVYREDGGEAREFVHVQEYEAPSSIPEADSRRRFGELLDATREVFAVPPAQVAIKTRARGKGGSKYGRLDKRGEFFVVREGGARLQVNLFDYLDTGLFLDHRPVRLRIGREAAGKRLLNLFAYTGAASVHAAAGGAAETTSVDLSGTYLEWAGRNLALNGATGRQHRLVQADAMAWLEADRGQYDLIFCDPPTFSNSARAEDFDTQRDHVRLLRAAMARLAPGGLLLFSNNFRRFRLDEAAIAEFATCTEISPRTIDPDFERNPRIHRCWELRRA</sequence>
<dbReference type="InterPro" id="IPR017244">
    <property type="entry name" value="23SrRNA_methyltr_KL"/>
</dbReference>
<dbReference type="Gene3D" id="3.30.750.80">
    <property type="entry name" value="RNA methyltransferase domain (HRMD) like"/>
    <property type="match status" value="1"/>
</dbReference>
<dbReference type="EC" id="2.1.1.173" evidence="7"/>
<dbReference type="GO" id="GO:0005737">
    <property type="term" value="C:cytoplasm"/>
    <property type="evidence" value="ECO:0007669"/>
    <property type="project" value="UniProtKB-SubCell"/>
</dbReference>
<dbReference type="OrthoDB" id="9809404at2"/>
<dbReference type="PANTHER" id="PTHR47313:SF1">
    <property type="entry name" value="RIBOSOMAL RNA LARGE SUBUNIT METHYLTRANSFERASE K_L"/>
    <property type="match status" value="1"/>
</dbReference>
<dbReference type="Pfam" id="PF10672">
    <property type="entry name" value="Methyltrans_SAM"/>
    <property type="match status" value="1"/>
</dbReference>
<dbReference type="InterPro" id="IPR029063">
    <property type="entry name" value="SAM-dependent_MTases_sf"/>
</dbReference>
<comment type="catalytic activity">
    <reaction evidence="7">
        <text>guanosine(2445) in 23S rRNA + S-adenosyl-L-methionine = N(2)-methylguanosine(2445) in 23S rRNA + S-adenosyl-L-homocysteine + H(+)</text>
        <dbReference type="Rhea" id="RHEA:42740"/>
        <dbReference type="Rhea" id="RHEA-COMP:10215"/>
        <dbReference type="Rhea" id="RHEA-COMP:10216"/>
        <dbReference type="ChEBI" id="CHEBI:15378"/>
        <dbReference type="ChEBI" id="CHEBI:57856"/>
        <dbReference type="ChEBI" id="CHEBI:59789"/>
        <dbReference type="ChEBI" id="CHEBI:74269"/>
        <dbReference type="ChEBI" id="CHEBI:74481"/>
        <dbReference type="EC" id="2.1.1.173"/>
    </reaction>
</comment>
<keyword evidence="1 7" id="KW-0963">Cytoplasm</keyword>
<evidence type="ECO:0000313" key="10">
    <source>
        <dbReference type="EMBL" id="TNJ35053.1"/>
    </source>
</evidence>
<dbReference type="EMBL" id="SMDR01000001">
    <property type="protein sequence ID" value="TNJ35053.1"/>
    <property type="molecule type" value="Genomic_DNA"/>
</dbReference>
<dbReference type="HAMAP" id="MF_01858">
    <property type="entry name" value="23SrRNA_methyltr_KL"/>
    <property type="match status" value="1"/>
</dbReference>
<dbReference type="CDD" id="cd02440">
    <property type="entry name" value="AdoMet_MTases"/>
    <property type="match status" value="1"/>
</dbReference>
<name>A0A5C4RUN2_9GAMM</name>
<dbReference type="Gene3D" id="3.40.50.150">
    <property type="entry name" value="Vaccinia Virus protein VP39"/>
    <property type="match status" value="2"/>
</dbReference>
<feature type="domain" description="THUMP" evidence="9">
    <location>
        <begin position="44"/>
        <end position="155"/>
    </location>
</feature>
<evidence type="ECO:0000256" key="1">
    <source>
        <dbReference type="ARBA" id="ARBA00022490"/>
    </source>
</evidence>
<comment type="function">
    <text evidence="7">Specifically methylates the guanine in position 2445 (m2G2445) and the guanine in position 2069 (m7G2069) of 23S rRNA.</text>
</comment>
<dbReference type="InterPro" id="IPR053943">
    <property type="entry name" value="RlmKL-like_Mtase_CS"/>
</dbReference>
<dbReference type="GO" id="GO:0003723">
    <property type="term" value="F:RNA binding"/>
    <property type="evidence" value="ECO:0007669"/>
    <property type="project" value="UniProtKB-UniRule"/>
</dbReference>
<dbReference type="CDD" id="cd11715">
    <property type="entry name" value="THUMP_AdoMetMT"/>
    <property type="match status" value="1"/>
</dbReference>
<dbReference type="Pfam" id="PF22020">
    <property type="entry name" value="RlmL_1st"/>
    <property type="match status" value="1"/>
</dbReference>
<dbReference type="SMART" id="SM00981">
    <property type="entry name" value="THUMP"/>
    <property type="match status" value="1"/>
</dbReference>
<organism evidence="10 11">
    <name type="scientific">Arenimonas terrae</name>
    <dbReference type="NCBI Taxonomy" id="2546226"/>
    <lineage>
        <taxon>Bacteria</taxon>
        <taxon>Pseudomonadati</taxon>
        <taxon>Pseudomonadota</taxon>
        <taxon>Gammaproteobacteria</taxon>
        <taxon>Lysobacterales</taxon>
        <taxon>Lysobacteraceae</taxon>
        <taxon>Arenimonas</taxon>
    </lineage>
</organism>
<dbReference type="PROSITE" id="PS01261">
    <property type="entry name" value="UPF0020"/>
    <property type="match status" value="1"/>
</dbReference>
<dbReference type="InterPro" id="IPR004114">
    <property type="entry name" value="THUMP_dom"/>
</dbReference>